<reference evidence="4" key="1">
    <citation type="submission" date="2021-03" db="EMBL/GenBank/DDBJ databases">
        <authorList>
            <person name="Bekaert M."/>
        </authorList>
    </citation>
    <scope>NUCLEOTIDE SEQUENCE</scope>
</reference>
<evidence type="ECO:0000313" key="5">
    <source>
        <dbReference type="Proteomes" id="UP000683360"/>
    </source>
</evidence>
<organism evidence="4 5">
    <name type="scientific">Mytilus edulis</name>
    <name type="common">Blue mussel</name>
    <dbReference type="NCBI Taxonomy" id="6550"/>
    <lineage>
        <taxon>Eukaryota</taxon>
        <taxon>Metazoa</taxon>
        <taxon>Spiralia</taxon>
        <taxon>Lophotrochozoa</taxon>
        <taxon>Mollusca</taxon>
        <taxon>Bivalvia</taxon>
        <taxon>Autobranchia</taxon>
        <taxon>Pteriomorphia</taxon>
        <taxon>Mytilida</taxon>
        <taxon>Mytiloidea</taxon>
        <taxon>Mytilidae</taxon>
        <taxon>Mytilinae</taxon>
        <taxon>Mytilus</taxon>
    </lineage>
</organism>
<feature type="compositionally biased region" description="Polar residues" evidence="2">
    <location>
        <begin position="567"/>
        <end position="577"/>
    </location>
</feature>
<feature type="domain" description="Mitochondria-eating protein C-terminal" evidence="3">
    <location>
        <begin position="269"/>
        <end position="458"/>
    </location>
</feature>
<dbReference type="Pfam" id="PF16026">
    <property type="entry name" value="MIEAP"/>
    <property type="match status" value="1"/>
</dbReference>
<name>A0A8S3PZI5_MYTED</name>
<feature type="coiled-coil region" evidence="1">
    <location>
        <begin position="126"/>
        <end position="244"/>
    </location>
</feature>
<sequence length="763" mass="89436">MTSTAHLNNQQLKKRNKWMFKLHVLTNELLDWASRVYSMYSKGQAHKPEYLEQIFIQLNADMIGHLRKKLEAEGYSVWNAITYRHHQQFVDDLAFNNRKMKEDIAFREQESDAKQTQINNLLTQLKEEQRLRVREVSQTKGELESQVEALKDDVARLKKEKDGLLNRYIIETNTTQRYSNKVEKLENEVEELGSNLEVVMNRYPPVSSRSREAVTREMLLETRIARLQKENDTLLNRLTEAETKNIRQGFPELEPYVDMKEEQGPLFPQRLNSLYVDDWTNAYEVVKNVYGERKSIVVLLEWLETCQKMGRDLFDEQKEMLKCETVGFLRKYQKNERKDLALPVSKNGVVHIKDFQRKMAADTIPAFKEVCRLNTIKSIRFKGRNAALDYINKCAELCWMMNFEDPPVGMDFEFKEGGKINPNRFTTYFKKGKLIDYLVWPVLMSLSDNTLLTKGIVQRAAGYRKAKLQEVIIERPIIEPPHARCKVSEKKLRRNLEVEMAHSVKLLENLEDEITKRRLMEDEIYQLKHEVRELKSPVDSVQSSPRSFRSIQLQLSPRSTENETPRQTRNSSFTNLNNLSDRQDCRVFRSMMSPFSDSQLIQISPRGRKEEVRKQLHIALSPEVKDNMFDPKPTAIAKDFKALFDNEWTKLYADMRRYYSEQYVVDLLLSWLKDCYLTCIAITEEQRESIREDAMKCFGRYTNASLSLTLPNSCTNNIKEFQGRIASEAIPFIMKVCVRRLLSGEKMLSIHYFTSRSALNFVG</sequence>
<evidence type="ECO:0000256" key="1">
    <source>
        <dbReference type="SAM" id="Coils"/>
    </source>
</evidence>
<dbReference type="InterPro" id="IPR031981">
    <property type="entry name" value="MIEAP_C"/>
</dbReference>
<dbReference type="Proteomes" id="UP000683360">
    <property type="component" value="Unassembled WGS sequence"/>
</dbReference>
<dbReference type="AlphaFoldDB" id="A0A8S3PZI5"/>
<gene>
    <name evidence="4" type="ORF">MEDL_4473</name>
</gene>
<accession>A0A8S3PZI5</accession>
<dbReference type="OrthoDB" id="6060962at2759"/>
<proteinExistence type="predicted"/>
<protein>
    <recommendedName>
        <fullName evidence="3">Mitochondria-eating protein C-terminal domain-containing protein</fullName>
    </recommendedName>
</protein>
<feature type="compositionally biased region" description="Polar residues" evidence="2">
    <location>
        <begin position="539"/>
        <end position="559"/>
    </location>
</feature>
<evidence type="ECO:0000259" key="3">
    <source>
        <dbReference type="Pfam" id="PF16026"/>
    </source>
</evidence>
<evidence type="ECO:0000256" key="2">
    <source>
        <dbReference type="SAM" id="MobiDB-lite"/>
    </source>
</evidence>
<feature type="region of interest" description="Disordered" evidence="2">
    <location>
        <begin position="536"/>
        <end position="577"/>
    </location>
</feature>
<dbReference type="EMBL" id="CAJPWZ010000283">
    <property type="protein sequence ID" value="CAG2189074.1"/>
    <property type="molecule type" value="Genomic_DNA"/>
</dbReference>
<evidence type="ECO:0000313" key="4">
    <source>
        <dbReference type="EMBL" id="CAG2189074.1"/>
    </source>
</evidence>
<keyword evidence="1" id="KW-0175">Coiled coil</keyword>
<keyword evidence="5" id="KW-1185">Reference proteome</keyword>
<comment type="caution">
    <text evidence="4">The sequence shown here is derived from an EMBL/GenBank/DDBJ whole genome shotgun (WGS) entry which is preliminary data.</text>
</comment>